<keyword evidence="1" id="KW-1133">Transmembrane helix</keyword>
<keyword evidence="1" id="KW-0472">Membrane</keyword>
<sequence length="90" mass="10229">MNLAGIGLSIGFIVMFTKVVNQSTTYLFVILLIVDFQVADLDLKIAKHEVKQHQNNVTEMVDFKLAERMDWIALLMMIPVSILSLISIFM</sequence>
<keyword evidence="1" id="KW-0812">Transmembrane</keyword>
<dbReference type="STRING" id="1114972.FD35_GL000702"/>
<name>A0A0R1RAD4_9LACO</name>
<dbReference type="PATRIC" id="fig|1114972.6.peg.702"/>
<dbReference type="Proteomes" id="UP000051999">
    <property type="component" value="Unassembled WGS sequence"/>
</dbReference>
<organism evidence="2 3">
    <name type="scientific">Furfurilactobacillus rossiae DSM 15814</name>
    <dbReference type="NCBI Taxonomy" id="1114972"/>
    <lineage>
        <taxon>Bacteria</taxon>
        <taxon>Bacillati</taxon>
        <taxon>Bacillota</taxon>
        <taxon>Bacilli</taxon>
        <taxon>Lactobacillales</taxon>
        <taxon>Lactobacillaceae</taxon>
        <taxon>Furfurilactobacillus</taxon>
    </lineage>
</organism>
<gene>
    <name evidence="2" type="ORF">FD35_GL000702</name>
</gene>
<dbReference type="EMBL" id="AZFF01000012">
    <property type="protein sequence ID" value="KRL53999.1"/>
    <property type="molecule type" value="Genomic_DNA"/>
</dbReference>
<protein>
    <submittedName>
        <fullName evidence="2">Uncharacterized protein</fullName>
    </submittedName>
</protein>
<evidence type="ECO:0000313" key="2">
    <source>
        <dbReference type="EMBL" id="KRL53999.1"/>
    </source>
</evidence>
<feature type="transmembrane region" description="Helical" evidence="1">
    <location>
        <begin position="71"/>
        <end position="89"/>
    </location>
</feature>
<comment type="caution">
    <text evidence="2">The sequence shown here is derived from an EMBL/GenBank/DDBJ whole genome shotgun (WGS) entry which is preliminary data.</text>
</comment>
<proteinExistence type="predicted"/>
<evidence type="ECO:0000313" key="3">
    <source>
        <dbReference type="Proteomes" id="UP000051999"/>
    </source>
</evidence>
<reference evidence="2 3" key="1">
    <citation type="journal article" date="2015" name="Genome Announc.">
        <title>Expanding the biotechnology potential of lactobacilli through comparative genomics of 213 strains and associated genera.</title>
        <authorList>
            <person name="Sun Z."/>
            <person name="Harris H.M."/>
            <person name="McCann A."/>
            <person name="Guo C."/>
            <person name="Argimon S."/>
            <person name="Zhang W."/>
            <person name="Yang X."/>
            <person name="Jeffery I.B."/>
            <person name="Cooney J.C."/>
            <person name="Kagawa T.F."/>
            <person name="Liu W."/>
            <person name="Song Y."/>
            <person name="Salvetti E."/>
            <person name="Wrobel A."/>
            <person name="Rasinkangas P."/>
            <person name="Parkhill J."/>
            <person name="Rea M.C."/>
            <person name="O'Sullivan O."/>
            <person name="Ritari J."/>
            <person name="Douillard F.P."/>
            <person name="Paul Ross R."/>
            <person name="Yang R."/>
            <person name="Briner A.E."/>
            <person name="Felis G.E."/>
            <person name="de Vos W.M."/>
            <person name="Barrangou R."/>
            <person name="Klaenhammer T.R."/>
            <person name="Caufield P.W."/>
            <person name="Cui Y."/>
            <person name="Zhang H."/>
            <person name="O'Toole P.W."/>
        </authorList>
    </citation>
    <scope>NUCLEOTIDE SEQUENCE [LARGE SCALE GENOMIC DNA]</scope>
    <source>
        <strain evidence="2 3">DSM 15814</strain>
    </source>
</reference>
<accession>A0A0R1RAD4</accession>
<dbReference type="RefSeq" id="WP_017262364.1">
    <property type="nucleotide sequence ID" value="NZ_AUAW01000013.1"/>
</dbReference>
<keyword evidence="3" id="KW-1185">Reference proteome</keyword>
<dbReference type="AlphaFoldDB" id="A0A0R1RAD4"/>
<evidence type="ECO:0000256" key="1">
    <source>
        <dbReference type="SAM" id="Phobius"/>
    </source>
</evidence>